<evidence type="ECO:0000313" key="2">
    <source>
        <dbReference type="EMBL" id="KAF3065710.1"/>
    </source>
</evidence>
<feature type="compositionally biased region" description="Low complexity" evidence="1">
    <location>
        <begin position="126"/>
        <end position="137"/>
    </location>
</feature>
<reference evidence="2 3" key="1">
    <citation type="submission" date="2018-06" db="EMBL/GenBank/DDBJ databases">
        <title>Genome analysis of cellulolytic fungus Trichoderma lentiforme CFAM-422.</title>
        <authorList>
            <person name="Steindorff A.S."/>
            <person name="Formighieri E.F."/>
            <person name="Midorikawa G.E.O."/>
            <person name="Tamietti M.S."/>
            <person name="Ramos E.Z."/>
            <person name="Silva A.S."/>
            <person name="Bon E.P.S."/>
            <person name="Mendes T.D."/>
            <person name="Damaso M.C.T."/>
            <person name="Favaro L.C.L."/>
        </authorList>
    </citation>
    <scope>NUCLEOTIDE SEQUENCE [LARGE SCALE GENOMIC DNA]</scope>
    <source>
        <strain evidence="2 3">CFAM-422</strain>
    </source>
</reference>
<proteinExistence type="predicted"/>
<name>A0A9P4X7P4_9HYPO</name>
<feature type="compositionally biased region" description="Basic and acidic residues" evidence="1">
    <location>
        <begin position="187"/>
        <end position="201"/>
    </location>
</feature>
<dbReference type="EMBL" id="QLNT01000018">
    <property type="protein sequence ID" value="KAF3065710.1"/>
    <property type="molecule type" value="Genomic_DNA"/>
</dbReference>
<feature type="compositionally biased region" description="Basic residues" evidence="1">
    <location>
        <begin position="287"/>
        <end position="298"/>
    </location>
</feature>
<sequence length="323" mass="36140">MGSLENWSSDEGAGPLERPFRSRKPHRQSSHRNMNRSVSILSNLSEISESFVFGTTRWYPDEPKMNHDYSSDLREPMSKTSDPDIDDDWSDMPSYNPRSSSKASGSDVERERLERRRSIRADVDNGTGSSSSASTGSRPIAIPRSRQNSSASAITLPEALSARGEKQGGYFPLHEDPKTRVRHTHPFYHDIKSHSMDHSVEDVDTGADADVDDMPMPRPQYHLSSSTRDSNDAYWLPSDDDEDSEPFRSASMGKYYPGVYERRQAQKKSGRPVAPTPSNKAPAPKSKTPRTQKNRPKPRTPVLEPRSTTPIEAIPPLKLSSAE</sequence>
<feature type="compositionally biased region" description="Basic and acidic residues" evidence="1">
    <location>
        <begin position="59"/>
        <end position="77"/>
    </location>
</feature>
<dbReference type="AlphaFoldDB" id="A0A9P4X7P4"/>
<evidence type="ECO:0000256" key="1">
    <source>
        <dbReference type="SAM" id="MobiDB-lite"/>
    </source>
</evidence>
<accession>A0A9P4X7P4</accession>
<dbReference type="Proteomes" id="UP000801864">
    <property type="component" value="Unassembled WGS sequence"/>
</dbReference>
<feature type="compositionally biased region" description="Basic and acidic residues" evidence="1">
    <location>
        <begin position="107"/>
        <end position="123"/>
    </location>
</feature>
<gene>
    <name evidence="2" type="ORF">CFAM422_009837</name>
</gene>
<comment type="caution">
    <text evidence="2">The sequence shown here is derived from an EMBL/GenBank/DDBJ whole genome shotgun (WGS) entry which is preliminary data.</text>
</comment>
<organism evidence="2 3">
    <name type="scientific">Trichoderma lentiforme</name>
    <dbReference type="NCBI Taxonomy" id="1567552"/>
    <lineage>
        <taxon>Eukaryota</taxon>
        <taxon>Fungi</taxon>
        <taxon>Dikarya</taxon>
        <taxon>Ascomycota</taxon>
        <taxon>Pezizomycotina</taxon>
        <taxon>Sordariomycetes</taxon>
        <taxon>Hypocreomycetidae</taxon>
        <taxon>Hypocreales</taxon>
        <taxon>Hypocreaceae</taxon>
        <taxon>Trichoderma</taxon>
    </lineage>
</organism>
<feature type="region of interest" description="Disordered" evidence="1">
    <location>
        <begin position="1"/>
        <end position="38"/>
    </location>
</feature>
<keyword evidence="3" id="KW-1185">Reference proteome</keyword>
<feature type="region of interest" description="Disordered" evidence="1">
    <location>
        <begin position="55"/>
        <end position="323"/>
    </location>
</feature>
<feature type="compositionally biased region" description="Basic residues" evidence="1">
    <location>
        <begin position="21"/>
        <end position="34"/>
    </location>
</feature>
<protein>
    <submittedName>
        <fullName evidence="2">Uncharacterized protein</fullName>
    </submittedName>
</protein>
<evidence type="ECO:0000313" key="3">
    <source>
        <dbReference type="Proteomes" id="UP000801864"/>
    </source>
</evidence>
<feature type="compositionally biased region" description="Acidic residues" evidence="1">
    <location>
        <begin position="202"/>
        <end position="213"/>
    </location>
</feature>